<dbReference type="Proteomes" id="UP001251528">
    <property type="component" value="Unassembled WGS sequence"/>
</dbReference>
<comment type="caution">
    <text evidence="4">The sequence shown here is derived from an EMBL/GenBank/DDBJ whole genome shotgun (WGS) entry which is preliminary data.</text>
</comment>
<dbReference type="InterPro" id="IPR036291">
    <property type="entry name" value="NAD(P)-bd_dom_sf"/>
</dbReference>
<dbReference type="InterPro" id="IPR008030">
    <property type="entry name" value="NmrA-like"/>
</dbReference>
<dbReference type="GO" id="GO:0005634">
    <property type="term" value="C:nucleus"/>
    <property type="evidence" value="ECO:0007669"/>
    <property type="project" value="TreeGrafter"/>
</dbReference>
<reference evidence="4" key="1">
    <citation type="submission" date="2023-06" db="EMBL/GenBank/DDBJ databases">
        <title>Conoideocrella luteorostrata (Hypocreales: Clavicipitaceae), a potential biocontrol fungus for elongate hemlock scale in United States Christmas tree production areas.</title>
        <authorList>
            <person name="Barrett H."/>
            <person name="Lovett B."/>
            <person name="Macias A.M."/>
            <person name="Stajich J.E."/>
            <person name="Kasson M.T."/>
        </authorList>
    </citation>
    <scope>NUCLEOTIDE SEQUENCE</scope>
    <source>
        <strain evidence="4">ARSEF 14590</strain>
    </source>
</reference>
<evidence type="ECO:0000256" key="2">
    <source>
        <dbReference type="ARBA" id="ARBA00022857"/>
    </source>
</evidence>
<dbReference type="InterPro" id="IPR051164">
    <property type="entry name" value="NmrA-like_oxidored"/>
</dbReference>
<keyword evidence="5" id="KW-1185">Reference proteome</keyword>
<evidence type="ECO:0000256" key="1">
    <source>
        <dbReference type="ARBA" id="ARBA00006328"/>
    </source>
</evidence>
<comment type="similarity">
    <text evidence="1">Belongs to the NmrA-type oxidoreductase family.</text>
</comment>
<dbReference type="PANTHER" id="PTHR42748">
    <property type="entry name" value="NITROGEN METABOLITE REPRESSION PROTEIN NMRA FAMILY MEMBER"/>
    <property type="match status" value="1"/>
</dbReference>
<dbReference type="AlphaFoldDB" id="A0AAJ0CUA3"/>
<accession>A0AAJ0CUA3</accession>
<protein>
    <recommendedName>
        <fullName evidence="3">NmrA-like domain-containing protein</fullName>
    </recommendedName>
</protein>
<evidence type="ECO:0000313" key="5">
    <source>
        <dbReference type="Proteomes" id="UP001251528"/>
    </source>
</evidence>
<organism evidence="4 5">
    <name type="scientific">Conoideocrella luteorostrata</name>
    <dbReference type="NCBI Taxonomy" id="1105319"/>
    <lineage>
        <taxon>Eukaryota</taxon>
        <taxon>Fungi</taxon>
        <taxon>Dikarya</taxon>
        <taxon>Ascomycota</taxon>
        <taxon>Pezizomycotina</taxon>
        <taxon>Sordariomycetes</taxon>
        <taxon>Hypocreomycetidae</taxon>
        <taxon>Hypocreales</taxon>
        <taxon>Clavicipitaceae</taxon>
        <taxon>Conoideocrella</taxon>
    </lineage>
</organism>
<dbReference type="EMBL" id="JASWJB010000036">
    <property type="protein sequence ID" value="KAK2608576.1"/>
    <property type="molecule type" value="Genomic_DNA"/>
</dbReference>
<name>A0AAJ0CUA3_9HYPO</name>
<keyword evidence="2" id="KW-0521">NADP</keyword>
<gene>
    <name evidence="4" type="ORF">QQS21_002923</name>
</gene>
<dbReference type="SUPFAM" id="SSF51735">
    <property type="entry name" value="NAD(P)-binding Rossmann-fold domains"/>
    <property type="match status" value="1"/>
</dbReference>
<dbReference type="Gene3D" id="3.40.50.720">
    <property type="entry name" value="NAD(P)-binding Rossmann-like Domain"/>
    <property type="match status" value="1"/>
</dbReference>
<dbReference type="CDD" id="cd05251">
    <property type="entry name" value="NmrA_like_SDR_a"/>
    <property type="match status" value="1"/>
</dbReference>
<evidence type="ECO:0000313" key="4">
    <source>
        <dbReference type="EMBL" id="KAK2608576.1"/>
    </source>
</evidence>
<dbReference type="Pfam" id="PF05368">
    <property type="entry name" value="NmrA"/>
    <property type="match status" value="1"/>
</dbReference>
<dbReference type="PANTHER" id="PTHR42748:SF31">
    <property type="entry name" value="NMRA-LIKE DOMAIN-CONTAINING PROTEIN-RELATED"/>
    <property type="match status" value="1"/>
</dbReference>
<feature type="domain" description="NmrA-like" evidence="3">
    <location>
        <begin position="2"/>
        <end position="284"/>
    </location>
</feature>
<sequence>MSKILTVFGATGNQGGSVIKAILADPILSKDFKIRGVTRDVSKPAAQALTAKGVEMIKADMSSADAAFAAVQNAHTVFIVTNFWESMSDAVEIAHGKAVTDASLKAGVKHIIFSSLLNVTEATKGRLSHVSHFDGKAKIEEYIRQSGIPATFVQPGLFMSGFTGFLRKQENGTYMWAMPEGVKADEAKIPLFDAAGDSGIFVKAAIKNFPDTKGQRILAATDYYTPSRIISEFENVMGKKASYAEVPHDVFKSFLPAPAAQELLENMLLLQEPGYYAGADLKPSLALLGEDKPTTWKTFVEENKGIWA</sequence>
<evidence type="ECO:0000259" key="3">
    <source>
        <dbReference type="Pfam" id="PF05368"/>
    </source>
</evidence>
<dbReference type="Gene3D" id="3.90.25.10">
    <property type="entry name" value="UDP-galactose 4-epimerase, domain 1"/>
    <property type="match status" value="1"/>
</dbReference>
<proteinExistence type="inferred from homology"/>